<keyword evidence="1" id="KW-1133">Transmembrane helix</keyword>
<keyword evidence="1" id="KW-0472">Membrane</keyword>
<feature type="transmembrane region" description="Helical" evidence="1">
    <location>
        <begin position="6"/>
        <end position="31"/>
    </location>
</feature>
<dbReference type="RefSeq" id="WP_187965464.1">
    <property type="nucleotide sequence ID" value="NZ_JACVDC010000024.1"/>
</dbReference>
<dbReference type="AlphaFoldDB" id="A0A926JRW1"/>
<reference evidence="2 3" key="1">
    <citation type="submission" date="2020-09" db="EMBL/GenBank/DDBJ databases">
        <title>Sinomicrobium weinanense sp. nov., a halophilic bacteria isolated from saline-alkali soil.</title>
        <authorList>
            <person name="Wu P."/>
            <person name="Ren H."/>
            <person name="Mei Y."/>
            <person name="Liang Y."/>
            <person name="Chen Z."/>
        </authorList>
    </citation>
    <scope>NUCLEOTIDE SEQUENCE [LARGE SCALE GENOMIC DNA]</scope>
    <source>
        <strain evidence="2 3">FJxs</strain>
    </source>
</reference>
<feature type="transmembrane region" description="Helical" evidence="1">
    <location>
        <begin position="80"/>
        <end position="103"/>
    </location>
</feature>
<keyword evidence="1" id="KW-0812">Transmembrane</keyword>
<dbReference type="Proteomes" id="UP000653730">
    <property type="component" value="Unassembled WGS sequence"/>
</dbReference>
<gene>
    <name evidence="2" type="ORF">IBL28_10085</name>
</gene>
<dbReference type="EMBL" id="JACVDC010000024">
    <property type="protein sequence ID" value="MBC9796318.1"/>
    <property type="molecule type" value="Genomic_DNA"/>
</dbReference>
<name>A0A926JRW1_9FLAO</name>
<sequence>MIFSDIVTIAAGTAAALMAGLFYAFSIAVNRALEQLGDKAFVSAMQAINSKILNPMFFLGFFGTPLLLLLATFMHSDGGGLPFIFLLSATVLYFAGVFGVTVVKNVPMNNKLAELAPETASEEEVSGARIAFEKPWLRWNHVRAVVSVLTVVLVLIAAVLS</sequence>
<protein>
    <submittedName>
        <fullName evidence="2">DUF1772 domain-containing protein</fullName>
    </submittedName>
</protein>
<evidence type="ECO:0000313" key="3">
    <source>
        <dbReference type="Proteomes" id="UP000653730"/>
    </source>
</evidence>
<comment type="caution">
    <text evidence="2">The sequence shown here is derived from an EMBL/GenBank/DDBJ whole genome shotgun (WGS) entry which is preliminary data.</text>
</comment>
<evidence type="ECO:0000313" key="2">
    <source>
        <dbReference type="EMBL" id="MBC9796318.1"/>
    </source>
</evidence>
<keyword evidence="3" id="KW-1185">Reference proteome</keyword>
<proteinExistence type="predicted"/>
<feature type="transmembrane region" description="Helical" evidence="1">
    <location>
        <begin position="52"/>
        <end position="74"/>
    </location>
</feature>
<dbReference type="Pfam" id="PF08592">
    <property type="entry name" value="Anthrone_oxy"/>
    <property type="match status" value="1"/>
</dbReference>
<organism evidence="2 3">
    <name type="scientific">Sinomicrobium weinanense</name>
    <dbReference type="NCBI Taxonomy" id="2842200"/>
    <lineage>
        <taxon>Bacteria</taxon>
        <taxon>Pseudomonadati</taxon>
        <taxon>Bacteroidota</taxon>
        <taxon>Flavobacteriia</taxon>
        <taxon>Flavobacteriales</taxon>
        <taxon>Flavobacteriaceae</taxon>
        <taxon>Sinomicrobium</taxon>
    </lineage>
</organism>
<feature type="transmembrane region" description="Helical" evidence="1">
    <location>
        <begin position="142"/>
        <end position="160"/>
    </location>
</feature>
<evidence type="ECO:0000256" key="1">
    <source>
        <dbReference type="SAM" id="Phobius"/>
    </source>
</evidence>
<accession>A0A926JRW1</accession>
<dbReference type="InterPro" id="IPR013901">
    <property type="entry name" value="Anthrone_oxy"/>
</dbReference>